<evidence type="ECO:0000256" key="1">
    <source>
        <dbReference type="ARBA" id="ARBA00004141"/>
    </source>
</evidence>
<keyword evidence="2 5" id="KW-0812">Transmembrane</keyword>
<feature type="transmembrane region" description="Helical" evidence="5">
    <location>
        <begin position="12"/>
        <end position="30"/>
    </location>
</feature>
<feature type="transmembrane region" description="Helical" evidence="5">
    <location>
        <begin position="262"/>
        <end position="281"/>
    </location>
</feature>
<dbReference type="SUPFAM" id="SSF103481">
    <property type="entry name" value="Multidrug resistance efflux transporter EmrE"/>
    <property type="match status" value="2"/>
</dbReference>
<evidence type="ECO:0000313" key="8">
    <source>
        <dbReference type="Proteomes" id="UP000011173"/>
    </source>
</evidence>
<feature type="transmembrane region" description="Helical" evidence="5">
    <location>
        <begin position="237"/>
        <end position="256"/>
    </location>
</feature>
<feature type="transmembrane region" description="Helical" evidence="5">
    <location>
        <begin position="208"/>
        <end position="225"/>
    </location>
</feature>
<feature type="transmembrane region" description="Helical" evidence="5">
    <location>
        <begin position="99"/>
        <end position="117"/>
    </location>
</feature>
<evidence type="ECO:0000259" key="6">
    <source>
        <dbReference type="Pfam" id="PF00892"/>
    </source>
</evidence>
<evidence type="ECO:0000313" key="7">
    <source>
        <dbReference type="EMBL" id="AGC75458.1"/>
    </source>
</evidence>
<dbReference type="Proteomes" id="UP000011173">
    <property type="component" value="Chromosome"/>
</dbReference>
<proteinExistence type="predicted"/>
<dbReference type="KEGG" id="ndo:DDD_0331"/>
<feature type="domain" description="EamA" evidence="6">
    <location>
        <begin position="11"/>
        <end position="139"/>
    </location>
</feature>
<name>L7W9A7_NONDD</name>
<protein>
    <submittedName>
        <fullName evidence="7">Putative transporter, drug/metabolite exporter family</fullName>
    </submittedName>
</protein>
<comment type="subcellular location">
    <subcellularLocation>
        <location evidence="1">Membrane</location>
        <topology evidence="1">Multi-pass membrane protein</topology>
    </subcellularLocation>
</comment>
<evidence type="ECO:0000256" key="2">
    <source>
        <dbReference type="ARBA" id="ARBA00022692"/>
    </source>
</evidence>
<dbReference type="InterPro" id="IPR000620">
    <property type="entry name" value="EamA_dom"/>
</dbReference>
<dbReference type="InterPro" id="IPR037185">
    <property type="entry name" value="EmrE-like"/>
</dbReference>
<evidence type="ECO:0000256" key="5">
    <source>
        <dbReference type="SAM" id="Phobius"/>
    </source>
</evidence>
<evidence type="ECO:0000256" key="4">
    <source>
        <dbReference type="ARBA" id="ARBA00023136"/>
    </source>
</evidence>
<dbReference type="PANTHER" id="PTHR22911:SF6">
    <property type="entry name" value="SOLUTE CARRIER FAMILY 35 MEMBER G1"/>
    <property type="match status" value="1"/>
</dbReference>
<feature type="domain" description="EamA" evidence="6">
    <location>
        <begin position="149"/>
        <end position="279"/>
    </location>
</feature>
<dbReference type="Gene3D" id="1.10.3730.20">
    <property type="match status" value="1"/>
</dbReference>
<feature type="transmembrane region" description="Helical" evidence="5">
    <location>
        <begin position="42"/>
        <end position="59"/>
    </location>
</feature>
<dbReference type="eggNOG" id="COG0697">
    <property type="taxonomic scope" value="Bacteria"/>
</dbReference>
<dbReference type="STRING" id="592029.DDD_0331"/>
<sequence length="287" mass="32068">MQSYMKTDLKKAIIFMLLSTLAFAVMNGVVKYLDGFNAYEKVFFRSLGTLIFTMPYLIYKKIPLLGNKRMLLIARGVIGAISLILFFLSLKYLPVGTAVTLRYLSPIFAAIFAVIWLKETIKPLQWLFFFMALTGVFVLQGFDGTTSLIGLLLVLTSALCMGLVFVVISKIGKQDHPMVIINYFMIIGTVLGGLLALNDWKTPVGNEWFLLLGLGVVGFIGQLFMTKSFQIASTNQVAPLKYLEVIFTVIIGVVWFLEIYTIWSVVGILLVITGLVLNILYKARISK</sequence>
<gene>
    <name evidence="7" type="ordered locus">DDD_0331</name>
</gene>
<keyword evidence="3 5" id="KW-1133">Transmembrane helix</keyword>
<accession>L7W9A7</accession>
<dbReference type="PATRIC" id="fig|592029.3.peg.329"/>
<feature type="transmembrane region" description="Helical" evidence="5">
    <location>
        <begin position="180"/>
        <end position="196"/>
    </location>
</feature>
<evidence type="ECO:0000256" key="3">
    <source>
        <dbReference type="ARBA" id="ARBA00022989"/>
    </source>
</evidence>
<dbReference type="AlphaFoldDB" id="L7W9A7"/>
<feature type="transmembrane region" description="Helical" evidence="5">
    <location>
        <begin position="71"/>
        <end position="93"/>
    </location>
</feature>
<keyword evidence="4 5" id="KW-0472">Membrane</keyword>
<dbReference type="EMBL" id="CP001397">
    <property type="protein sequence ID" value="AGC75458.1"/>
    <property type="molecule type" value="Genomic_DNA"/>
</dbReference>
<reference evidence="7 8" key="1">
    <citation type="journal article" date="2013" name="Genome Biol. Evol.">
        <title>Genomic makeup of the marine flavobacterium Nonlabens (Donghaeana) dokdonensis DSW-6 and identification of a novel class of rhodopsins.</title>
        <authorList>
            <person name="Kwon S.K."/>
            <person name="Kim B.K."/>
            <person name="Song J.Y."/>
            <person name="Kwak M.J."/>
            <person name="Lee C.H."/>
            <person name="Yoon J.H."/>
            <person name="Oh T.K."/>
            <person name="Kim J.F."/>
        </authorList>
    </citation>
    <scope>NUCLEOTIDE SEQUENCE [LARGE SCALE GENOMIC DNA]</scope>
    <source>
        <strain evidence="8">DSM 17205 / KCTC 12402 / DSW-6</strain>
    </source>
</reference>
<dbReference type="OrthoDB" id="597549at2"/>
<feature type="transmembrane region" description="Helical" evidence="5">
    <location>
        <begin position="148"/>
        <end position="168"/>
    </location>
</feature>
<dbReference type="Pfam" id="PF00892">
    <property type="entry name" value="EamA"/>
    <property type="match status" value="2"/>
</dbReference>
<feature type="transmembrane region" description="Helical" evidence="5">
    <location>
        <begin position="124"/>
        <end position="142"/>
    </location>
</feature>
<dbReference type="PANTHER" id="PTHR22911">
    <property type="entry name" value="ACYL-MALONYL CONDENSING ENZYME-RELATED"/>
    <property type="match status" value="1"/>
</dbReference>
<dbReference type="HOGENOM" id="CLU_032828_0_1_10"/>
<organism evidence="7 8">
    <name type="scientific">Nonlabens dokdonensis (strain DSM 17205 / KCTC 12402 / DSW-6)</name>
    <name type="common">Donghaeana dokdonensis</name>
    <dbReference type="NCBI Taxonomy" id="592029"/>
    <lineage>
        <taxon>Bacteria</taxon>
        <taxon>Pseudomonadati</taxon>
        <taxon>Bacteroidota</taxon>
        <taxon>Flavobacteriia</taxon>
        <taxon>Flavobacteriales</taxon>
        <taxon>Flavobacteriaceae</taxon>
        <taxon>Nonlabens</taxon>
    </lineage>
</organism>
<dbReference type="GO" id="GO:0016020">
    <property type="term" value="C:membrane"/>
    <property type="evidence" value="ECO:0007669"/>
    <property type="project" value="UniProtKB-SubCell"/>
</dbReference>